<reference evidence="6" key="2">
    <citation type="submission" date="2017-09" db="EMBL/GenBank/DDBJ databases">
        <title>FDA dAtabase for Regulatory Grade micrObial Sequences (FDA-ARGOS): Supporting development and validation of Infectious Disease Dx tests.</title>
        <authorList>
            <person name="Minogue T."/>
            <person name="Wolcott M."/>
            <person name="Wasieloski L."/>
            <person name="Aguilar W."/>
            <person name="Moore D."/>
            <person name="Tallon L."/>
            <person name="Sadzewicz L."/>
            <person name="Ott S."/>
            <person name="Zhao X."/>
            <person name="Nagaraj S."/>
            <person name="Vavikolanu K."/>
            <person name="Aluvathingal J."/>
            <person name="Nadendla S."/>
            <person name="Sichtig H."/>
        </authorList>
    </citation>
    <scope>NUCLEOTIDE SEQUENCE [LARGE SCALE GENOMIC DNA]</scope>
    <source>
        <strain evidence="6">FDAARGOS_387</strain>
    </source>
</reference>
<dbReference type="Proteomes" id="UP000373449">
    <property type="component" value="Unassembled WGS sequence"/>
</dbReference>
<evidence type="ECO:0000259" key="3">
    <source>
        <dbReference type="Pfam" id="PF07338"/>
    </source>
</evidence>
<keyword evidence="6" id="KW-1185">Reference proteome</keyword>
<proteinExistence type="predicted"/>
<evidence type="ECO:0000256" key="2">
    <source>
        <dbReference type="SAM" id="SignalP"/>
    </source>
</evidence>
<feature type="signal peptide" evidence="2">
    <location>
        <begin position="1"/>
        <end position="22"/>
    </location>
</feature>
<dbReference type="Gene3D" id="3.30.1660.10">
    <property type="entry name" value="Flavin-binding protein dodecin"/>
    <property type="match status" value="1"/>
</dbReference>
<dbReference type="SUPFAM" id="SSF159871">
    <property type="entry name" value="YdgH-like"/>
    <property type="match status" value="1"/>
</dbReference>
<dbReference type="AlphaFoldDB" id="A0A2C6CMS1"/>
<dbReference type="PANTHER" id="PTHR34156">
    <property type="entry name" value="OUTER MEMBRANE PROTEIN-RELATED-RELATED"/>
    <property type="match status" value="1"/>
</dbReference>
<name>A0A2C6CMS1_9GAMM</name>
<reference evidence="5 7" key="3">
    <citation type="submission" date="2019-03" db="EMBL/GenBank/DDBJ databases">
        <authorList>
            <consortium name="Pathogen Informatics"/>
        </authorList>
    </citation>
    <scope>NUCLEOTIDE SEQUENCE [LARGE SCALE GENOMIC DNA]</scope>
    <source>
        <strain evidence="5 7">NCTC12282</strain>
    </source>
</reference>
<dbReference type="InterPro" id="IPR036275">
    <property type="entry name" value="YdgH-like_sf"/>
</dbReference>
<evidence type="ECO:0000313" key="6">
    <source>
        <dbReference type="Proteomes" id="UP000224974"/>
    </source>
</evidence>
<dbReference type="EMBL" id="PDDX01000001">
    <property type="protein sequence ID" value="PHI27949.1"/>
    <property type="molecule type" value="Genomic_DNA"/>
</dbReference>
<feature type="domain" description="YdgH/BhsA/McbA-like" evidence="3">
    <location>
        <begin position="36"/>
        <end position="89"/>
    </location>
</feature>
<dbReference type="InterPro" id="IPR051096">
    <property type="entry name" value="BhsA/McbA_stress_biofilm_assoc"/>
</dbReference>
<organism evidence="4 6">
    <name type="scientific">Budvicia aquatica</name>
    <dbReference type="NCBI Taxonomy" id="82979"/>
    <lineage>
        <taxon>Bacteria</taxon>
        <taxon>Pseudomonadati</taxon>
        <taxon>Pseudomonadota</taxon>
        <taxon>Gammaproteobacteria</taxon>
        <taxon>Enterobacterales</taxon>
        <taxon>Budviciaceae</taxon>
        <taxon>Budvicia</taxon>
    </lineage>
</organism>
<dbReference type="Proteomes" id="UP000224974">
    <property type="component" value="Unassembled WGS sequence"/>
</dbReference>
<dbReference type="InterPro" id="IPR025543">
    <property type="entry name" value="Dodecin-like"/>
</dbReference>
<reference evidence="4" key="1">
    <citation type="submission" date="2017-09" db="EMBL/GenBank/DDBJ databases">
        <title>FDA dAtabase for Regulatory Grade micrObial Sequences (FDA-ARGOS): Supporting development and validation of Infectious Disease Dx tests.</title>
        <authorList>
            <person name="Minogue T."/>
            <person name="Wolcott M."/>
            <person name="Wasieloski L."/>
            <person name="Aguilar W."/>
            <person name="Moore D."/>
            <person name="Tallon L.J."/>
            <person name="Sadzewicz L."/>
            <person name="Ott S."/>
            <person name="Zhao X."/>
            <person name="Nagaraj S."/>
            <person name="Vavikolanu K."/>
            <person name="Aluvathingal J."/>
            <person name="Nadendla S."/>
            <person name="Sichtig H."/>
        </authorList>
    </citation>
    <scope>NUCLEOTIDE SEQUENCE</scope>
    <source>
        <strain evidence="4">FDAARGOS_387</strain>
    </source>
</reference>
<dbReference type="EMBL" id="CAADJA010000002">
    <property type="protein sequence ID" value="VFS45692.1"/>
    <property type="molecule type" value="Genomic_DNA"/>
</dbReference>
<gene>
    <name evidence="4" type="ORF">CRN84_00640</name>
    <name evidence="5" type="ORF">NCTC12282_00575</name>
</gene>
<accession>A0A2C6CMS1</accession>
<evidence type="ECO:0000313" key="5">
    <source>
        <dbReference type="EMBL" id="VFS45692.1"/>
    </source>
</evidence>
<dbReference type="PANTHER" id="PTHR34156:SF9">
    <property type="entry name" value="SECRETED PROTEIN"/>
    <property type="match status" value="1"/>
</dbReference>
<keyword evidence="1 2" id="KW-0732">Signal</keyword>
<dbReference type="Pfam" id="PF07338">
    <property type="entry name" value="YdgH_BhsA-like"/>
    <property type="match status" value="1"/>
</dbReference>
<evidence type="ECO:0000313" key="4">
    <source>
        <dbReference type="EMBL" id="PHI27949.1"/>
    </source>
</evidence>
<dbReference type="InterPro" id="IPR010854">
    <property type="entry name" value="YdgH/BhsA/McbA-like_dom"/>
</dbReference>
<evidence type="ECO:0000256" key="1">
    <source>
        <dbReference type="ARBA" id="ARBA00022729"/>
    </source>
</evidence>
<dbReference type="RefSeq" id="WP_029093877.1">
    <property type="nucleotide sequence ID" value="NZ_BRLG01000004.1"/>
</dbReference>
<evidence type="ECO:0000313" key="7">
    <source>
        <dbReference type="Proteomes" id="UP000373449"/>
    </source>
</evidence>
<protein>
    <submittedName>
        <fullName evidence="4">DUF1471 domain-containing protein</fullName>
    </submittedName>
    <submittedName>
        <fullName evidence="5">Protein of uncharacterized function (DUF1471)</fullName>
    </submittedName>
</protein>
<dbReference type="OrthoDB" id="6520115at2"/>
<feature type="chain" id="PRO_5044065396" evidence="2">
    <location>
        <begin position="23"/>
        <end position="89"/>
    </location>
</feature>
<sequence length="89" mass="9582">MKALKTFTIALAVSSFSFGALAATEITQAQVKQNNYQQLGAVGSTNEAMDPMDVKKILSEKADKMGGQYYVIIAASENEKARATADVYK</sequence>